<accession>A0A917LDV2</accession>
<name>A0A917LDV2_9ACTN</name>
<proteinExistence type="predicted"/>
<evidence type="ECO:0000313" key="2">
    <source>
        <dbReference type="Proteomes" id="UP000657574"/>
    </source>
</evidence>
<keyword evidence="2" id="KW-1185">Reference proteome</keyword>
<dbReference type="RefSeq" id="WP_189316456.1">
    <property type="nucleotide sequence ID" value="NZ_BMQA01000059.1"/>
</dbReference>
<dbReference type="EMBL" id="BMQA01000059">
    <property type="protein sequence ID" value="GGJ59197.1"/>
    <property type="molecule type" value="Genomic_DNA"/>
</dbReference>
<reference evidence="1" key="2">
    <citation type="submission" date="2020-09" db="EMBL/GenBank/DDBJ databases">
        <authorList>
            <person name="Sun Q."/>
            <person name="Ohkuma M."/>
        </authorList>
    </citation>
    <scope>NUCLEOTIDE SEQUENCE</scope>
    <source>
        <strain evidence="1">JCM 3086</strain>
    </source>
</reference>
<protein>
    <submittedName>
        <fullName evidence="1">Uncharacterized protein</fullName>
    </submittedName>
</protein>
<reference evidence="1" key="1">
    <citation type="journal article" date="2014" name="Int. J. Syst. Evol. Microbiol.">
        <title>Complete genome sequence of Corynebacterium casei LMG S-19264T (=DSM 44701T), isolated from a smear-ripened cheese.</title>
        <authorList>
            <consortium name="US DOE Joint Genome Institute (JGI-PGF)"/>
            <person name="Walter F."/>
            <person name="Albersmeier A."/>
            <person name="Kalinowski J."/>
            <person name="Ruckert C."/>
        </authorList>
    </citation>
    <scope>NUCLEOTIDE SEQUENCE</scope>
    <source>
        <strain evidence="1">JCM 3086</strain>
    </source>
</reference>
<dbReference type="Proteomes" id="UP000657574">
    <property type="component" value="Unassembled WGS sequence"/>
</dbReference>
<organism evidence="1 2">
    <name type="scientific">Streptomyces brasiliensis</name>
    <dbReference type="NCBI Taxonomy" id="1954"/>
    <lineage>
        <taxon>Bacteria</taxon>
        <taxon>Bacillati</taxon>
        <taxon>Actinomycetota</taxon>
        <taxon>Actinomycetes</taxon>
        <taxon>Kitasatosporales</taxon>
        <taxon>Streptomycetaceae</taxon>
        <taxon>Streptomyces</taxon>
    </lineage>
</organism>
<dbReference type="AlphaFoldDB" id="A0A917LDV2"/>
<evidence type="ECO:0000313" key="1">
    <source>
        <dbReference type="EMBL" id="GGJ59197.1"/>
    </source>
</evidence>
<sequence>MHWSPRPARHGRYFAALAEAGVGHVYATLPYAVRDCSDLLDVAADIHAQVRAAGL</sequence>
<gene>
    <name evidence="1" type="ORF">GCM10010121_082400</name>
</gene>
<comment type="caution">
    <text evidence="1">The sequence shown here is derived from an EMBL/GenBank/DDBJ whole genome shotgun (WGS) entry which is preliminary data.</text>
</comment>